<keyword evidence="2" id="KW-1185">Reference proteome</keyword>
<gene>
    <name evidence="1" type="ORF">NON19_07920</name>
</gene>
<accession>A0ABT1P9B6</accession>
<comment type="caution">
    <text evidence="1">The sequence shown here is derived from an EMBL/GenBank/DDBJ whole genome shotgun (WGS) entry which is preliminary data.</text>
</comment>
<dbReference type="SUPFAM" id="SSF48439">
    <property type="entry name" value="Protein prenylyltransferase"/>
    <property type="match status" value="1"/>
</dbReference>
<evidence type="ECO:0008006" key="3">
    <source>
        <dbReference type="Google" id="ProtNLM"/>
    </source>
</evidence>
<dbReference type="RefSeq" id="WP_255925949.1">
    <property type="nucleotide sequence ID" value="NZ_JANFNH010000004.1"/>
</dbReference>
<sequence length="276" mass="30673">MTDIRVDLVADLLHEPGDDWDRRTHRMMVLASVAHPNLTRSWVRRHPNSADALMFRAWADLVQGRRDGGLADPQETVDACYRAADLSPEDPGPWLALLRALRLLARPTQEVFPVWREVTTRDPWHREAYLQMLGYLSPEECGSHTQVLDFLDATRAGMPPNAPAVGVELVAMVDRYWRAVSAGGVDALMAARLWTQPPAAAALERAVTDWPKPGFLRHAAALADLNTLAYGLVHAKRTPDAAAVFQLIGGVVTAFPWKLDGDPIKQFSHWQAQAVR</sequence>
<evidence type="ECO:0000313" key="2">
    <source>
        <dbReference type="Proteomes" id="UP001206206"/>
    </source>
</evidence>
<evidence type="ECO:0000313" key="1">
    <source>
        <dbReference type="EMBL" id="MCQ4041963.1"/>
    </source>
</evidence>
<organism evidence="1 2">
    <name type="scientific">Streptantibioticus rubrisoli</name>
    <dbReference type="NCBI Taxonomy" id="1387313"/>
    <lineage>
        <taxon>Bacteria</taxon>
        <taxon>Bacillati</taxon>
        <taxon>Actinomycetota</taxon>
        <taxon>Actinomycetes</taxon>
        <taxon>Kitasatosporales</taxon>
        <taxon>Streptomycetaceae</taxon>
        <taxon>Streptantibioticus</taxon>
    </lineage>
</organism>
<reference evidence="1 2" key="1">
    <citation type="submission" date="2022-06" db="EMBL/GenBank/DDBJ databases">
        <title>Draft genome sequence of type strain Streptomyces rubrisoli DSM 42083.</title>
        <authorList>
            <person name="Duangmal K."/>
            <person name="Klaysubun C."/>
        </authorList>
    </citation>
    <scope>NUCLEOTIDE SEQUENCE [LARGE SCALE GENOMIC DNA]</scope>
    <source>
        <strain evidence="1 2">DSM 42083</strain>
    </source>
</reference>
<protein>
    <recommendedName>
        <fullName evidence="3">DUF4034 domain-containing protein</fullName>
    </recommendedName>
</protein>
<proteinExistence type="predicted"/>
<dbReference type="EMBL" id="JANFNH010000004">
    <property type="protein sequence ID" value="MCQ4041963.1"/>
    <property type="molecule type" value="Genomic_DNA"/>
</dbReference>
<dbReference type="Proteomes" id="UP001206206">
    <property type="component" value="Unassembled WGS sequence"/>
</dbReference>
<name>A0ABT1P9B6_9ACTN</name>